<evidence type="ECO:0000313" key="2">
    <source>
        <dbReference type="EMBL" id="REF27732.1"/>
    </source>
</evidence>
<dbReference type="Gene3D" id="3.40.50.1010">
    <property type="entry name" value="5'-nuclease"/>
    <property type="match status" value="1"/>
</dbReference>
<comment type="caution">
    <text evidence="2">The sequence shown here is derived from an EMBL/GenBank/DDBJ whole genome shotgun (WGS) entry which is preliminary data.</text>
</comment>
<accession>A0A3D9UE20</accession>
<dbReference type="AlphaFoldDB" id="A0A3D9UE20"/>
<dbReference type="SUPFAM" id="SSF88723">
    <property type="entry name" value="PIN domain-like"/>
    <property type="match status" value="1"/>
</dbReference>
<gene>
    <name evidence="2" type="ORF">BDD26_2548</name>
</gene>
<keyword evidence="3" id="KW-1185">Reference proteome</keyword>
<dbReference type="EMBL" id="QTUB01000001">
    <property type="protein sequence ID" value="REF27732.1"/>
    <property type="molecule type" value="Genomic_DNA"/>
</dbReference>
<dbReference type="PANTHER" id="PTHR39664">
    <property type="match status" value="1"/>
</dbReference>
<dbReference type="RefSeq" id="WP_115826701.1">
    <property type="nucleotide sequence ID" value="NZ_QTUB01000001.1"/>
</dbReference>
<name>A0A3D9UE20_9GAMM</name>
<dbReference type="Pfam" id="PF01850">
    <property type="entry name" value="PIN"/>
    <property type="match status" value="1"/>
</dbReference>
<evidence type="ECO:0000313" key="3">
    <source>
        <dbReference type="Proteomes" id="UP000256294"/>
    </source>
</evidence>
<sequence>MKVTIDTNVLIRAVVCDDPKQAKTAQKILKEAALIAISLPCLCEFVWVLSRVYNIDNKTIYSTIRTLLNTEKITMNRPAVEAGLALLEAGGDFADGIMEYEGTWLGGETFISFDKEAVILLSKQGKKTKLLK</sequence>
<proteinExistence type="predicted"/>
<dbReference type="Proteomes" id="UP000256294">
    <property type="component" value="Unassembled WGS sequence"/>
</dbReference>
<evidence type="ECO:0000259" key="1">
    <source>
        <dbReference type="Pfam" id="PF01850"/>
    </source>
</evidence>
<dbReference type="CDD" id="cd18683">
    <property type="entry name" value="PIN_VapC-like"/>
    <property type="match status" value="1"/>
</dbReference>
<organism evidence="2 3">
    <name type="scientific">Xenorhabdus cabanillasii</name>
    <dbReference type="NCBI Taxonomy" id="351673"/>
    <lineage>
        <taxon>Bacteria</taxon>
        <taxon>Pseudomonadati</taxon>
        <taxon>Pseudomonadota</taxon>
        <taxon>Gammaproteobacteria</taxon>
        <taxon>Enterobacterales</taxon>
        <taxon>Morganellaceae</taxon>
        <taxon>Xenorhabdus</taxon>
    </lineage>
</organism>
<protein>
    <submittedName>
        <fullName evidence="2">Putative nucleic-acid-binding protein</fullName>
    </submittedName>
</protein>
<dbReference type="InterPro" id="IPR029060">
    <property type="entry name" value="PIN-like_dom_sf"/>
</dbReference>
<feature type="domain" description="PIN" evidence="1">
    <location>
        <begin position="4"/>
        <end position="67"/>
    </location>
</feature>
<dbReference type="InterPro" id="IPR002716">
    <property type="entry name" value="PIN_dom"/>
</dbReference>
<dbReference type="PANTHER" id="PTHR39664:SF2">
    <property type="entry name" value="NUCLEIC ACID-BINDING PROTEIN, CONTAINING PIN DOMAIN-RELATED"/>
    <property type="match status" value="1"/>
</dbReference>
<reference evidence="2 3" key="1">
    <citation type="submission" date="2018-08" db="EMBL/GenBank/DDBJ databases">
        <title>Genomic Encyclopedia of Archaeal and Bacterial Type Strains, Phase II (KMG-II): from individual species to whole genera.</title>
        <authorList>
            <person name="Goeker M."/>
        </authorList>
    </citation>
    <scope>NUCLEOTIDE SEQUENCE [LARGE SCALE GENOMIC DNA]</scope>
    <source>
        <strain evidence="2 3">DSM 17905</strain>
    </source>
</reference>